<evidence type="ECO:0000259" key="6">
    <source>
        <dbReference type="PROSITE" id="PS51935"/>
    </source>
</evidence>
<dbReference type="InterPro" id="IPR036365">
    <property type="entry name" value="PGBD-like_sf"/>
</dbReference>
<comment type="similarity">
    <text evidence="1">Belongs to the peptidase C40 family.</text>
</comment>
<keyword evidence="4" id="KW-0788">Thiol protease</keyword>
<evidence type="ECO:0000256" key="1">
    <source>
        <dbReference type="ARBA" id="ARBA00007074"/>
    </source>
</evidence>
<feature type="domain" description="NlpC/P60" evidence="6">
    <location>
        <begin position="203"/>
        <end position="322"/>
    </location>
</feature>
<name>A0ABT9YYZ7_9BACI</name>
<dbReference type="Proteomes" id="UP001232245">
    <property type="component" value="Unassembled WGS sequence"/>
</dbReference>
<organism evidence="7 8">
    <name type="scientific">Metabacillus niabensis</name>
    <dbReference type="NCBI Taxonomy" id="324854"/>
    <lineage>
        <taxon>Bacteria</taxon>
        <taxon>Bacillati</taxon>
        <taxon>Bacillota</taxon>
        <taxon>Bacilli</taxon>
        <taxon>Bacillales</taxon>
        <taxon>Bacillaceae</taxon>
        <taxon>Metabacillus</taxon>
    </lineage>
</organism>
<dbReference type="GO" id="GO:0016787">
    <property type="term" value="F:hydrolase activity"/>
    <property type="evidence" value="ECO:0007669"/>
    <property type="project" value="UniProtKB-KW"/>
</dbReference>
<dbReference type="SUPFAM" id="SSF47090">
    <property type="entry name" value="PGBD-like"/>
    <property type="match status" value="2"/>
</dbReference>
<dbReference type="InterPro" id="IPR036366">
    <property type="entry name" value="PGBDSf"/>
</dbReference>
<evidence type="ECO:0000313" key="8">
    <source>
        <dbReference type="Proteomes" id="UP001232245"/>
    </source>
</evidence>
<dbReference type="PANTHER" id="PTHR47053">
    <property type="entry name" value="MUREIN DD-ENDOPEPTIDASE MEPH-RELATED"/>
    <property type="match status" value="1"/>
</dbReference>
<evidence type="ECO:0000256" key="2">
    <source>
        <dbReference type="ARBA" id="ARBA00022670"/>
    </source>
</evidence>
<keyword evidence="3 7" id="KW-0378">Hydrolase</keyword>
<accession>A0ABT9YYZ7</accession>
<feature type="chain" id="PRO_5046982127" evidence="5">
    <location>
        <begin position="31"/>
        <end position="324"/>
    </location>
</feature>
<dbReference type="InterPro" id="IPR002477">
    <property type="entry name" value="Peptidoglycan-bd-like"/>
</dbReference>
<reference evidence="7 8" key="1">
    <citation type="submission" date="2023-07" db="EMBL/GenBank/DDBJ databases">
        <title>Genomic Encyclopedia of Type Strains, Phase IV (KMG-IV): sequencing the most valuable type-strain genomes for metagenomic binning, comparative biology and taxonomic classification.</title>
        <authorList>
            <person name="Goeker M."/>
        </authorList>
    </citation>
    <scope>NUCLEOTIDE SEQUENCE [LARGE SCALE GENOMIC DNA]</scope>
    <source>
        <strain evidence="7 8">DSM 17723</strain>
    </source>
</reference>
<evidence type="ECO:0000256" key="3">
    <source>
        <dbReference type="ARBA" id="ARBA00022801"/>
    </source>
</evidence>
<dbReference type="Gene3D" id="3.90.1720.10">
    <property type="entry name" value="endopeptidase domain like (from Nostoc punctiforme)"/>
    <property type="match status" value="1"/>
</dbReference>
<evidence type="ECO:0000256" key="5">
    <source>
        <dbReference type="SAM" id="SignalP"/>
    </source>
</evidence>
<dbReference type="InterPro" id="IPR000064">
    <property type="entry name" value="NLP_P60_dom"/>
</dbReference>
<dbReference type="PANTHER" id="PTHR47053:SF1">
    <property type="entry name" value="MUREIN DD-ENDOPEPTIDASE MEPH-RELATED"/>
    <property type="match status" value="1"/>
</dbReference>
<keyword evidence="5" id="KW-0732">Signal</keyword>
<comment type="caution">
    <text evidence="7">The sequence shown here is derived from an EMBL/GenBank/DDBJ whole genome shotgun (WGS) entry which is preliminary data.</text>
</comment>
<proteinExistence type="inferred from homology"/>
<gene>
    <name evidence="7" type="ORF">J2S02_001532</name>
</gene>
<evidence type="ECO:0000256" key="4">
    <source>
        <dbReference type="ARBA" id="ARBA00022807"/>
    </source>
</evidence>
<protein>
    <submittedName>
        <fullName evidence="7">Cell wall-associated NlpC family hydrolase</fullName>
    </submittedName>
</protein>
<feature type="signal peptide" evidence="5">
    <location>
        <begin position="1"/>
        <end position="30"/>
    </location>
</feature>
<dbReference type="Pfam" id="PF01471">
    <property type="entry name" value="PG_binding_1"/>
    <property type="match status" value="2"/>
</dbReference>
<dbReference type="SUPFAM" id="SSF54001">
    <property type="entry name" value="Cysteine proteinases"/>
    <property type="match status" value="1"/>
</dbReference>
<keyword evidence="8" id="KW-1185">Reference proteome</keyword>
<evidence type="ECO:0000313" key="7">
    <source>
        <dbReference type="EMBL" id="MDQ0225203.1"/>
    </source>
</evidence>
<keyword evidence="2" id="KW-0645">Protease</keyword>
<dbReference type="InterPro" id="IPR051202">
    <property type="entry name" value="Peptidase_C40"/>
</dbReference>
<dbReference type="PROSITE" id="PS51935">
    <property type="entry name" value="NLPC_P60"/>
    <property type="match status" value="1"/>
</dbReference>
<dbReference type="InterPro" id="IPR038765">
    <property type="entry name" value="Papain-like_cys_pep_sf"/>
</dbReference>
<dbReference type="RefSeq" id="WP_170944401.1">
    <property type="nucleotide sequence ID" value="NZ_CADEPK010000006.1"/>
</dbReference>
<dbReference type="Pfam" id="PF00877">
    <property type="entry name" value="NLPC_P60"/>
    <property type="match status" value="1"/>
</dbReference>
<dbReference type="Gene3D" id="1.10.101.10">
    <property type="entry name" value="PGBD-like superfamily/PGBD"/>
    <property type="match status" value="2"/>
</dbReference>
<dbReference type="EMBL" id="JAUSTZ010000002">
    <property type="protein sequence ID" value="MDQ0225203.1"/>
    <property type="molecule type" value="Genomic_DNA"/>
</dbReference>
<sequence>MKVVKPTKDALIISSVAAGILFSGPALVMASEEATQKDFTKAIEDTQVVRYGHTGYFVSNIQANLADLTLYQGAVDGVYGKLTEKSVKQFQRLHHLKVDGIVGKETLTKLTSIKKPVEEFQYGDIREEVKSFQTKLHALNYYYGQIDGVFGPLTLQAVKEYQQKNNLEETGKLNSPTQIHLLSNRNKKGITLTTKKVKTAHNTELQSSVTSIAKSLLGTKYEWGGNTPSGFDCSGFIKYVFAETNILLPRTVNEIWNYTVHTQKVGIGDLVFFETYKPGPSHVGIYLGNGQFIHTSSSKGVTITSLSNPYWKERYLGAKKVPKA</sequence>